<protein>
    <submittedName>
        <fullName evidence="2">GDSL family lipase</fullName>
    </submittedName>
</protein>
<proteinExistence type="inferred from homology"/>
<name>A0A2R5FYT5_NOSCO</name>
<dbReference type="SUPFAM" id="SSF52266">
    <property type="entry name" value="SGNH hydrolase"/>
    <property type="match status" value="1"/>
</dbReference>
<dbReference type="Pfam" id="PF00657">
    <property type="entry name" value="Lipase_GDSL"/>
    <property type="match status" value="1"/>
</dbReference>
<dbReference type="PANTHER" id="PTHR22835:SF659">
    <property type="entry name" value="GDSL LIPASE_ACYLHYDROLASE, PUTATIVE (AFU_ORTHOLOGUE AFUA_2G00510)-RELATED"/>
    <property type="match status" value="1"/>
</dbReference>
<accession>A0A2R5FYT5</accession>
<dbReference type="PANTHER" id="PTHR22835">
    <property type="entry name" value="ZINC FINGER FYVE DOMAIN CONTAINING PROTEIN"/>
    <property type="match status" value="1"/>
</dbReference>
<dbReference type="AlphaFoldDB" id="A0A2R5FYT5"/>
<evidence type="ECO:0000313" key="3">
    <source>
        <dbReference type="Proteomes" id="UP000245124"/>
    </source>
</evidence>
<sequence>MQRQIITTGFLLLSLIFPLKVLAKDYDNIYVFGDSFSDSGNVLNATNGVIPPSPTYYNGRFSNGPIWVDYLASDLGLTLNLKNNFAFGGATTGTENIGLPSLPGLQQEINSFVSAQTADPNALYIIWAGTNDYLSYFFGGVPNPTNTVGNLSAALTSLVADGARDIMVVNLPDLGKLPFANFDSQRSNLFNTFSSTHNSSLNTTLKSLRQQLDPDINIIELNVNSLFDRIIAAPDEFGFTNVTNSCISKDLSVVPIDVPTQQVLCNPEKFVFWDEVHPTTKTHKLIGELAFSALNLASVPEPSAALGILAYSVLGAVSLLKRKIPN</sequence>
<dbReference type="GO" id="GO:0016788">
    <property type="term" value="F:hydrolase activity, acting on ester bonds"/>
    <property type="evidence" value="ECO:0007669"/>
    <property type="project" value="InterPro"/>
</dbReference>
<dbReference type="InterPro" id="IPR036514">
    <property type="entry name" value="SGNH_hydro_sf"/>
</dbReference>
<keyword evidence="3" id="KW-1185">Reference proteome</keyword>
<evidence type="ECO:0000313" key="2">
    <source>
        <dbReference type="EMBL" id="GBG20814.1"/>
    </source>
</evidence>
<dbReference type="Proteomes" id="UP000245124">
    <property type="component" value="Unassembled WGS sequence"/>
</dbReference>
<organism evidence="2 3">
    <name type="scientific">Nostoc commune NIES-4072</name>
    <dbReference type="NCBI Taxonomy" id="2005467"/>
    <lineage>
        <taxon>Bacteria</taxon>
        <taxon>Bacillati</taxon>
        <taxon>Cyanobacteriota</taxon>
        <taxon>Cyanophyceae</taxon>
        <taxon>Nostocales</taxon>
        <taxon>Nostocaceae</taxon>
        <taxon>Nostoc</taxon>
    </lineage>
</organism>
<dbReference type="EMBL" id="BDUD01000001">
    <property type="protein sequence ID" value="GBG20814.1"/>
    <property type="molecule type" value="Genomic_DNA"/>
</dbReference>
<comment type="caution">
    <text evidence="2">The sequence shown here is derived from an EMBL/GenBank/DDBJ whole genome shotgun (WGS) entry which is preliminary data.</text>
</comment>
<dbReference type="Gene3D" id="3.40.50.1110">
    <property type="entry name" value="SGNH hydrolase"/>
    <property type="match status" value="1"/>
</dbReference>
<comment type="similarity">
    <text evidence="1">Belongs to the 'GDSL' lipolytic enzyme family.</text>
</comment>
<reference evidence="2 3" key="1">
    <citation type="submission" date="2017-06" db="EMBL/GenBank/DDBJ databases">
        <title>Genome sequencing of cyanobaciteial culture collection at National Institute for Environmental Studies (NIES).</title>
        <authorList>
            <person name="Hirose Y."/>
            <person name="Shimura Y."/>
            <person name="Fujisawa T."/>
            <person name="Nakamura Y."/>
            <person name="Kawachi M."/>
        </authorList>
    </citation>
    <scope>NUCLEOTIDE SEQUENCE [LARGE SCALE GENOMIC DNA]</scope>
    <source>
        <strain evidence="2 3">NIES-4072</strain>
    </source>
</reference>
<dbReference type="RefSeq" id="WP_109010824.1">
    <property type="nucleotide sequence ID" value="NZ_BDUD01000001.1"/>
</dbReference>
<dbReference type="InterPro" id="IPR001087">
    <property type="entry name" value="GDSL"/>
</dbReference>
<dbReference type="CDD" id="cd01846">
    <property type="entry name" value="fatty_acyltransferase_like"/>
    <property type="match status" value="1"/>
</dbReference>
<dbReference type="OrthoDB" id="5292073at2"/>
<evidence type="ECO:0000256" key="1">
    <source>
        <dbReference type="ARBA" id="ARBA00008668"/>
    </source>
</evidence>
<gene>
    <name evidence="2" type="ORF">NIES4072_44960</name>
</gene>